<dbReference type="InterPro" id="IPR035897">
    <property type="entry name" value="Toll_tir_struct_dom_sf"/>
</dbReference>
<gene>
    <name evidence="7" type="ORF">MGAL_10B086727</name>
</gene>
<dbReference type="Pfam" id="PF01582">
    <property type="entry name" value="TIR"/>
    <property type="match status" value="2"/>
</dbReference>
<evidence type="ECO:0000256" key="1">
    <source>
        <dbReference type="ARBA" id="ARBA00004370"/>
    </source>
</evidence>
<sequence>MDRVNLFRIGFLFIQIVNINAIETWKISILSSEQYLTSLIFNRPTTSSNKNFLRYRWKLRYLYYIVKVKYSSLHSETEEEYSYMYGAFVSYADEDRIFVHNTLLQKLEVENGIQLCLHKRNFLPGNDIATNITSAIHNSRRTLVIMSHNFLKSYWCMFEYNMARMESIYERRNENVVFLMFYEQMSPRDLPLNVLEMIQSKSYIEYPNDEYGDTVFWDQCITYTIRFCITCQLMFLKLIDRFRLTTQRFRWKLRYLYYIVKVKYSSLHSETEEEYSYMYGAFVSYADEDRIFVHKTLLQKLEVENGIQLCLHMRNFLPGNDIATNIASAIHNSRKTLVIMSHNFLKSYWCMFEYNMARMENVYERRDENVVFLMFYEQMSPRDLPLNVLEMIQSKSYIEYPNDEYGDTVLAIFTDTKHNSILRYNDDIANKFINLQITFS</sequence>
<dbReference type="PANTHER" id="PTHR24365:SF541">
    <property type="entry name" value="PROTEIN TOLL-RELATED"/>
    <property type="match status" value="1"/>
</dbReference>
<dbReference type="InterPro" id="IPR000157">
    <property type="entry name" value="TIR_dom"/>
</dbReference>
<dbReference type="OrthoDB" id="1421090at2759"/>
<dbReference type="GO" id="GO:0005886">
    <property type="term" value="C:plasma membrane"/>
    <property type="evidence" value="ECO:0007669"/>
    <property type="project" value="TreeGrafter"/>
</dbReference>
<evidence type="ECO:0000259" key="6">
    <source>
        <dbReference type="PROSITE" id="PS50104"/>
    </source>
</evidence>
<dbReference type="EMBL" id="UYJE01001538">
    <property type="protein sequence ID" value="VDI02961.1"/>
    <property type="molecule type" value="Genomic_DNA"/>
</dbReference>
<dbReference type="PANTHER" id="PTHR24365">
    <property type="entry name" value="TOLL-LIKE RECEPTOR"/>
    <property type="match status" value="1"/>
</dbReference>
<evidence type="ECO:0000256" key="2">
    <source>
        <dbReference type="ARBA" id="ARBA00022692"/>
    </source>
</evidence>
<evidence type="ECO:0000313" key="8">
    <source>
        <dbReference type="Proteomes" id="UP000596742"/>
    </source>
</evidence>
<comment type="caution">
    <text evidence="7">The sequence shown here is derived from an EMBL/GenBank/DDBJ whole genome shotgun (WGS) entry which is preliminary data.</text>
</comment>
<organism evidence="7 8">
    <name type="scientific">Mytilus galloprovincialis</name>
    <name type="common">Mediterranean mussel</name>
    <dbReference type="NCBI Taxonomy" id="29158"/>
    <lineage>
        <taxon>Eukaryota</taxon>
        <taxon>Metazoa</taxon>
        <taxon>Spiralia</taxon>
        <taxon>Lophotrochozoa</taxon>
        <taxon>Mollusca</taxon>
        <taxon>Bivalvia</taxon>
        <taxon>Autobranchia</taxon>
        <taxon>Pteriomorphia</taxon>
        <taxon>Mytilida</taxon>
        <taxon>Mytiloidea</taxon>
        <taxon>Mytilidae</taxon>
        <taxon>Mytilinae</taxon>
        <taxon>Mytilus</taxon>
    </lineage>
</organism>
<keyword evidence="3" id="KW-0732">Signal</keyword>
<dbReference type="Gene3D" id="3.40.50.10140">
    <property type="entry name" value="Toll/interleukin-1 receptor homology (TIR) domain"/>
    <property type="match status" value="2"/>
</dbReference>
<evidence type="ECO:0000256" key="5">
    <source>
        <dbReference type="ARBA" id="ARBA00023136"/>
    </source>
</evidence>
<feature type="domain" description="TIR" evidence="6">
    <location>
        <begin position="83"/>
        <end position="224"/>
    </location>
</feature>
<keyword evidence="4" id="KW-1133">Transmembrane helix</keyword>
<protein>
    <recommendedName>
        <fullName evidence="6">TIR domain-containing protein</fullName>
    </recommendedName>
</protein>
<dbReference type="Proteomes" id="UP000596742">
    <property type="component" value="Unassembled WGS sequence"/>
</dbReference>
<reference evidence="7" key="1">
    <citation type="submission" date="2018-11" db="EMBL/GenBank/DDBJ databases">
        <authorList>
            <person name="Alioto T."/>
            <person name="Alioto T."/>
        </authorList>
    </citation>
    <scope>NUCLEOTIDE SEQUENCE</scope>
</reference>
<comment type="subcellular location">
    <subcellularLocation>
        <location evidence="1">Membrane</location>
    </subcellularLocation>
</comment>
<dbReference type="GO" id="GO:0038023">
    <property type="term" value="F:signaling receptor activity"/>
    <property type="evidence" value="ECO:0007669"/>
    <property type="project" value="TreeGrafter"/>
</dbReference>
<keyword evidence="8" id="KW-1185">Reference proteome</keyword>
<dbReference type="PROSITE" id="PS50104">
    <property type="entry name" value="TIR"/>
    <property type="match status" value="2"/>
</dbReference>
<keyword evidence="5" id="KW-0472">Membrane</keyword>
<accession>A0A8B6CBZ6</accession>
<dbReference type="SUPFAM" id="SSF52200">
    <property type="entry name" value="Toll/Interleukin receptor TIR domain"/>
    <property type="match status" value="2"/>
</dbReference>
<evidence type="ECO:0000256" key="3">
    <source>
        <dbReference type="ARBA" id="ARBA00022729"/>
    </source>
</evidence>
<name>A0A8B6CBZ6_MYTGA</name>
<feature type="domain" description="TIR" evidence="6">
    <location>
        <begin position="277"/>
        <end position="418"/>
    </location>
</feature>
<dbReference type="GO" id="GO:0007165">
    <property type="term" value="P:signal transduction"/>
    <property type="evidence" value="ECO:0007669"/>
    <property type="project" value="InterPro"/>
</dbReference>
<feature type="non-terminal residue" evidence="7">
    <location>
        <position position="1"/>
    </location>
</feature>
<dbReference type="SMART" id="SM00255">
    <property type="entry name" value="TIR"/>
    <property type="match status" value="2"/>
</dbReference>
<evidence type="ECO:0000256" key="4">
    <source>
        <dbReference type="ARBA" id="ARBA00022989"/>
    </source>
</evidence>
<keyword evidence="2" id="KW-0812">Transmembrane</keyword>
<dbReference type="PRINTS" id="PR01537">
    <property type="entry name" value="INTRLKN1R1F"/>
</dbReference>
<dbReference type="AlphaFoldDB" id="A0A8B6CBZ6"/>
<proteinExistence type="predicted"/>
<evidence type="ECO:0000313" key="7">
    <source>
        <dbReference type="EMBL" id="VDI02961.1"/>
    </source>
</evidence>